<sequence length="730" mass="81181">MSRVPAPLALFTGAHDQSFQDSAFATVGQDMYLTSFNFNLNAPDLSITPGQTTPPSPAIHLRQLRRRLRQFLSEFFHSAEHRDALHHGSQLQRAVRIVPTQQEREDSRNTNIDTTGDVIESSEQSQEGIKISSMNSSDVLTVHPSESITNPEIYIRVPGKGVTPGDVGILNPVNGFQKIFNIWDGEALRDLVPPGSRYQAPPREIRIHPELREGDTVVDGILSVVRKTPSGYISAFEFQCCKQPGAVLVCTSSADLEELVDPVALQDFIFQHAGLIYQRANSIQRVADQDSLYIVTGCIKSDSWAIAAYSDIAEGPLNALRLERDIVTGDFGAGTSSNHSPYGRNALQDCVQVDLFPAPIFHPCDEINDLLLEVTGADCALSHDDIWRSVRDAALRDGDFWVDLIKSRVLCIRNAEFPFPMHSTDFGDLSGNWRLHVKPDDAAFSDIRQDDLIIVIFGSTGAGKSSFINGYCGEERVEVNKSLASVIAPVTITLAPNHPSYPCRRLTLVDTPGLGTYKLDYRALIKIAVWLAYVFDKGTKVAGLVYLHNITQSSFGLSAGYEAFREICGEKVMERVVMATTHWGSLTSTGSEIREHVLRGFWKDVLSKGAAMMRIQDPRVDSHRIIDHILRIDAAPVAMQIQEELVDMEMQISNTKAGKLIQRSMQEYWELLDDAETQGSHQKRVAVVEEQSKQMDPKQDIDRMLENIRRRRQEAHYDGPAGGSRPRSNG</sequence>
<dbReference type="CDD" id="cd00882">
    <property type="entry name" value="Ras_like_GTPase"/>
    <property type="match status" value="1"/>
</dbReference>
<dbReference type="EMBL" id="JANBPK010000948">
    <property type="protein sequence ID" value="KAJ2927970.1"/>
    <property type="molecule type" value="Genomic_DNA"/>
</dbReference>
<reference evidence="3" key="1">
    <citation type="submission" date="2022-06" db="EMBL/GenBank/DDBJ databases">
        <title>Genome Sequence of Candolleomyces eurysporus.</title>
        <authorList>
            <person name="Buettner E."/>
        </authorList>
    </citation>
    <scope>NUCLEOTIDE SEQUENCE</scope>
    <source>
        <strain evidence="3">VTCC 930004</strain>
    </source>
</reference>
<dbReference type="Gene3D" id="3.40.50.300">
    <property type="entry name" value="P-loop containing nucleotide triphosphate hydrolases"/>
    <property type="match status" value="1"/>
</dbReference>
<dbReference type="AlphaFoldDB" id="A0A9W8JBP6"/>
<proteinExistence type="predicted"/>
<feature type="region of interest" description="Disordered" evidence="1">
    <location>
        <begin position="682"/>
        <end position="730"/>
    </location>
</feature>
<accession>A0A9W8JBP6</accession>
<dbReference type="SUPFAM" id="SSF52540">
    <property type="entry name" value="P-loop containing nucleoside triphosphate hydrolases"/>
    <property type="match status" value="1"/>
</dbReference>
<dbReference type="Pfam" id="PF01926">
    <property type="entry name" value="MMR_HSR1"/>
    <property type="match status" value="1"/>
</dbReference>
<feature type="non-terminal residue" evidence="3">
    <location>
        <position position="730"/>
    </location>
</feature>
<evidence type="ECO:0000259" key="2">
    <source>
        <dbReference type="Pfam" id="PF01926"/>
    </source>
</evidence>
<protein>
    <recommendedName>
        <fullName evidence="2">G domain-containing protein</fullName>
    </recommendedName>
</protein>
<dbReference type="InterPro" id="IPR027417">
    <property type="entry name" value="P-loop_NTPase"/>
</dbReference>
<name>A0A9W8JBP6_9AGAR</name>
<feature type="region of interest" description="Disordered" evidence="1">
    <location>
        <begin position="99"/>
        <end position="129"/>
    </location>
</feature>
<dbReference type="Proteomes" id="UP001140091">
    <property type="component" value="Unassembled WGS sequence"/>
</dbReference>
<dbReference type="InterPro" id="IPR006073">
    <property type="entry name" value="GTP-bd"/>
</dbReference>
<evidence type="ECO:0000313" key="3">
    <source>
        <dbReference type="EMBL" id="KAJ2927970.1"/>
    </source>
</evidence>
<gene>
    <name evidence="3" type="ORF">H1R20_g9139</name>
</gene>
<dbReference type="GO" id="GO:0005525">
    <property type="term" value="F:GTP binding"/>
    <property type="evidence" value="ECO:0007669"/>
    <property type="project" value="InterPro"/>
</dbReference>
<organism evidence="3 4">
    <name type="scientific">Candolleomyces eurysporus</name>
    <dbReference type="NCBI Taxonomy" id="2828524"/>
    <lineage>
        <taxon>Eukaryota</taxon>
        <taxon>Fungi</taxon>
        <taxon>Dikarya</taxon>
        <taxon>Basidiomycota</taxon>
        <taxon>Agaricomycotina</taxon>
        <taxon>Agaricomycetes</taxon>
        <taxon>Agaricomycetidae</taxon>
        <taxon>Agaricales</taxon>
        <taxon>Agaricineae</taxon>
        <taxon>Psathyrellaceae</taxon>
        <taxon>Candolleomyces</taxon>
    </lineage>
</organism>
<evidence type="ECO:0000256" key="1">
    <source>
        <dbReference type="SAM" id="MobiDB-lite"/>
    </source>
</evidence>
<dbReference type="OrthoDB" id="3222453at2759"/>
<feature type="compositionally biased region" description="Basic and acidic residues" evidence="1">
    <location>
        <begin position="686"/>
        <end position="708"/>
    </location>
</feature>
<comment type="caution">
    <text evidence="3">The sequence shown here is derived from an EMBL/GenBank/DDBJ whole genome shotgun (WGS) entry which is preliminary data.</text>
</comment>
<evidence type="ECO:0000313" key="4">
    <source>
        <dbReference type="Proteomes" id="UP001140091"/>
    </source>
</evidence>
<feature type="domain" description="G" evidence="2">
    <location>
        <begin position="454"/>
        <end position="536"/>
    </location>
</feature>
<keyword evidence="4" id="KW-1185">Reference proteome</keyword>